<evidence type="ECO:0000256" key="3">
    <source>
        <dbReference type="ARBA" id="ARBA00023015"/>
    </source>
</evidence>
<dbReference type="GeneID" id="92033336"/>
<dbReference type="CDD" id="cd00067">
    <property type="entry name" value="GAL4"/>
    <property type="match status" value="1"/>
</dbReference>
<dbReference type="InterPro" id="IPR007219">
    <property type="entry name" value="XnlR_reg_dom"/>
</dbReference>
<dbReference type="Proteomes" id="UP001360953">
    <property type="component" value="Unassembled WGS sequence"/>
</dbReference>
<dbReference type="InterPro" id="IPR050815">
    <property type="entry name" value="TF_fung"/>
</dbReference>
<dbReference type="Pfam" id="PF04082">
    <property type="entry name" value="Fungal_trans"/>
    <property type="match status" value="1"/>
</dbReference>
<comment type="caution">
    <text evidence="8">The sequence shown here is derived from an EMBL/GenBank/DDBJ whole genome shotgun (WGS) entry which is preliminary data.</text>
</comment>
<keyword evidence="9" id="KW-1185">Reference proteome</keyword>
<proteinExistence type="predicted"/>
<reference evidence="8 9" key="1">
    <citation type="submission" date="2024-04" db="EMBL/GenBank/DDBJ databases">
        <title>Phyllosticta paracitricarpa is synonymous to the EU quarantine fungus P. citricarpa based on phylogenomic analyses.</title>
        <authorList>
            <consortium name="Lawrence Berkeley National Laboratory"/>
            <person name="Van ingen-buijs V.A."/>
            <person name="Van westerhoven A.C."/>
            <person name="Haridas S."/>
            <person name="Skiadas P."/>
            <person name="Martin F."/>
            <person name="Groenewald J.Z."/>
            <person name="Crous P.W."/>
            <person name="Seidl M.F."/>
        </authorList>
    </citation>
    <scope>NUCLEOTIDE SEQUENCE [LARGE SCALE GENOMIC DNA]</scope>
    <source>
        <strain evidence="8 9">CPC 17464</strain>
    </source>
</reference>
<keyword evidence="2" id="KW-0479">Metal-binding</keyword>
<keyword evidence="3" id="KW-0805">Transcription regulation</keyword>
<dbReference type="Gene3D" id="4.10.240.10">
    <property type="entry name" value="Zn(2)-C6 fungal-type DNA-binding domain"/>
    <property type="match status" value="1"/>
</dbReference>
<evidence type="ECO:0000256" key="2">
    <source>
        <dbReference type="ARBA" id="ARBA00022723"/>
    </source>
</evidence>
<keyword evidence="5" id="KW-0539">Nucleus</keyword>
<organism evidence="8 9">
    <name type="scientific">Phyllosticta citribraziliensis</name>
    <dbReference type="NCBI Taxonomy" id="989973"/>
    <lineage>
        <taxon>Eukaryota</taxon>
        <taxon>Fungi</taxon>
        <taxon>Dikarya</taxon>
        <taxon>Ascomycota</taxon>
        <taxon>Pezizomycotina</taxon>
        <taxon>Dothideomycetes</taxon>
        <taxon>Dothideomycetes incertae sedis</taxon>
        <taxon>Botryosphaeriales</taxon>
        <taxon>Phyllostictaceae</taxon>
        <taxon>Phyllosticta</taxon>
    </lineage>
</organism>
<evidence type="ECO:0000256" key="6">
    <source>
        <dbReference type="SAM" id="MobiDB-lite"/>
    </source>
</evidence>
<evidence type="ECO:0000313" key="8">
    <source>
        <dbReference type="EMBL" id="KAK7535823.1"/>
    </source>
</evidence>
<keyword evidence="4" id="KW-0804">Transcription</keyword>
<evidence type="ECO:0000256" key="1">
    <source>
        <dbReference type="ARBA" id="ARBA00004123"/>
    </source>
</evidence>
<dbReference type="RefSeq" id="XP_066654239.1">
    <property type="nucleotide sequence ID" value="XM_066800430.1"/>
</dbReference>
<evidence type="ECO:0000313" key="9">
    <source>
        <dbReference type="Proteomes" id="UP001360953"/>
    </source>
</evidence>
<dbReference type="SMART" id="SM00906">
    <property type="entry name" value="Fungal_trans"/>
    <property type="match status" value="1"/>
</dbReference>
<evidence type="ECO:0000259" key="7">
    <source>
        <dbReference type="PROSITE" id="PS50048"/>
    </source>
</evidence>
<dbReference type="SUPFAM" id="SSF57701">
    <property type="entry name" value="Zn2/Cys6 DNA-binding domain"/>
    <property type="match status" value="1"/>
</dbReference>
<dbReference type="PROSITE" id="PS50048">
    <property type="entry name" value="ZN2_CY6_FUNGAL_2"/>
    <property type="match status" value="1"/>
</dbReference>
<dbReference type="PANTHER" id="PTHR47338:SF10">
    <property type="entry name" value="TRANSCRIPTION FACTOR DOMAIN-CONTAINING PROTEIN-RELATED"/>
    <property type="match status" value="1"/>
</dbReference>
<evidence type="ECO:0000256" key="4">
    <source>
        <dbReference type="ARBA" id="ARBA00023163"/>
    </source>
</evidence>
<feature type="region of interest" description="Disordered" evidence="6">
    <location>
        <begin position="1"/>
        <end position="34"/>
    </location>
</feature>
<dbReference type="EMBL" id="JBBPEH010000007">
    <property type="protein sequence ID" value="KAK7535823.1"/>
    <property type="molecule type" value="Genomic_DNA"/>
</dbReference>
<dbReference type="CDD" id="cd12148">
    <property type="entry name" value="fungal_TF_MHR"/>
    <property type="match status" value="1"/>
</dbReference>
<dbReference type="PROSITE" id="PS00463">
    <property type="entry name" value="ZN2_CY6_FUNGAL_1"/>
    <property type="match status" value="1"/>
</dbReference>
<evidence type="ECO:0000256" key="5">
    <source>
        <dbReference type="ARBA" id="ARBA00023242"/>
    </source>
</evidence>
<comment type="subcellular location">
    <subcellularLocation>
        <location evidence="1">Nucleus</location>
    </subcellularLocation>
</comment>
<feature type="compositionally biased region" description="Polar residues" evidence="6">
    <location>
        <begin position="602"/>
        <end position="620"/>
    </location>
</feature>
<dbReference type="InterPro" id="IPR036864">
    <property type="entry name" value="Zn2-C6_fun-type_DNA-bd_sf"/>
</dbReference>
<dbReference type="InterPro" id="IPR001138">
    <property type="entry name" value="Zn2Cys6_DnaBD"/>
</dbReference>
<accession>A0ABR1LKU5</accession>
<feature type="compositionally biased region" description="Polar residues" evidence="6">
    <location>
        <begin position="1"/>
        <end position="13"/>
    </location>
</feature>
<dbReference type="PANTHER" id="PTHR47338">
    <property type="entry name" value="ZN(II)2CYS6 TRANSCRIPTION FACTOR (EUROFUNG)-RELATED"/>
    <property type="match status" value="1"/>
</dbReference>
<gene>
    <name evidence="8" type="ORF">J3D65DRAFT_626373</name>
</gene>
<name>A0ABR1LKU5_9PEZI</name>
<dbReference type="SMART" id="SM00066">
    <property type="entry name" value="GAL4"/>
    <property type="match status" value="1"/>
</dbReference>
<sequence>MASSSFDFNNMSQLMPLKRQPSTPPPRNRTRKACDRCKEKKSKCDGKQPCLKCINRRTADCCTYSRFGHRDSASPESDSPAGNRIQCLEDEITVSKDRLKRQKIYYEEKLVAFAHRFGTGVRADVPPPEALIAMYFSNVHPQFPMIHRARFEIAQESPCNWEKSPLCLQFAMVALAATTDPKHAHMSKDYYDWARKYFEEDVAREETCAQSVYTLSHVQARVLIATFEYRYGLPERASFSLSAALHHCKLMRLHREAGAGVFAKSCAAPPKDFADAEEKRRTFWVCFILDVYMGTEEGLPRQIREEDINVLLPMYCEGFEAGPKAAPMSLEDALSSSGSLSNLSPFAAACVTACLLGRIASHDEKSRRDNDSFGEFLKRHKALENLLERLTSTLADILEMSRQSVDPRHVFVGVCLYTSRIALYRVAIQKTEIFRKSDIDENFCKFHQCVPAAGQMSQMFFGLRMMNMSWFPLFTTYCLLVAERALRTLTDNKSPKIQDLVRARQTLEDHTTLSCPLDRLRKLNSKLSTMFMPKHTNSSMAPQQSLQSFDGNYDIPMLQDTPNFLNPAAFPFQPHQSPVDIPILSSMQPVTMLAHQWNQSMLTSPMSSEETLPGSDNGNLHSHLANYPESSMDVSISTPACLPQGTFDGRWQTLPVVPGTGHPFLGNQSG</sequence>
<feature type="domain" description="Zn(2)-C6 fungal-type" evidence="7">
    <location>
        <begin position="33"/>
        <end position="64"/>
    </location>
</feature>
<protein>
    <submittedName>
        <fullName evidence="8">Fungal-specific transcription factor domain-containing protein</fullName>
    </submittedName>
</protein>
<feature type="region of interest" description="Disordered" evidence="6">
    <location>
        <begin position="602"/>
        <end position="623"/>
    </location>
</feature>
<dbReference type="Pfam" id="PF00172">
    <property type="entry name" value="Zn_clus"/>
    <property type="match status" value="1"/>
</dbReference>